<accession>A0ABW3RD38</accession>
<feature type="transmembrane region" description="Helical" evidence="1">
    <location>
        <begin position="74"/>
        <end position="97"/>
    </location>
</feature>
<evidence type="ECO:0000313" key="2">
    <source>
        <dbReference type="EMBL" id="MFD1162946.1"/>
    </source>
</evidence>
<gene>
    <name evidence="2" type="ORF">ACFQ2E_10990</name>
</gene>
<dbReference type="EMBL" id="JBHTLJ010000003">
    <property type="protein sequence ID" value="MFD1162946.1"/>
    <property type="molecule type" value="Genomic_DNA"/>
</dbReference>
<name>A0ABW3RD38_9FLAO</name>
<dbReference type="RefSeq" id="WP_311939894.1">
    <property type="nucleotide sequence ID" value="NZ_JAVSCK010000003.1"/>
</dbReference>
<keyword evidence="1" id="KW-0472">Membrane</keyword>
<protein>
    <submittedName>
        <fullName evidence="2">Uncharacterized protein</fullName>
    </submittedName>
</protein>
<evidence type="ECO:0000313" key="3">
    <source>
        <dbReference type="Proteomes" id="UP001597163"/>
    </source>
</evidence>
<dbReference type="Proteomes" id="UP001597163">
    <property type="component" value="Unassembled WGS sequence"/>
</dbReference>
<reference evidence="3" key="1">
    <citation type="journal article" date="2019" name="Int. J. Syst. Evol. Microbiol.">
        <title>The Global Catalogue of Microorganisms (GCM) 10K type strain sequencing project: providing services to taxonomists for standard genome sequencing and annotation.</title>
        <authorList>
            <consortium name="The Broad Institute Genomics Platform"/>
            <consortium name="The Broad Institute Genome Sequencing Center for Infectious Disease"/>
            <person name="Wu L."/>
            <person name="Ma J."/>
        </authorList>
    </citation>
    <scope>NUCLEOTIDE SEQUENCE [LARGE SCALE GENOMIC DNA]</scope>
    <source>
        <strain evidence="3">CCUG 63246</strain>
    </source>
</reference>
<keyword evidence="3" id="KW-1185">Reference proteome</keyword>
<keyword evidence="1" id="KW-1133">Transmembrane helix</keyword>
<comment type="caution">
    <text evidence="2">The sequence shown here is derived from an EMBL/GenBank/DDBJ whole genome shotgun (WGS) entry which is preliminary data.</text>
</comment>
<sequence length="103" mass="11714">MKKKYNIDKVIFCASVITSAFLLFIYLNSTVFKLNFVLIGVFQELLTIPSILAQPILLFLSLRRLIRIKFKVKSYVFCASIVSLITTILTFGSFIIAKLPSVF</sequence>
<organism evidence="2 3">
    <name type="scientific">Hwangdonia seohaensis</name>
    <dbReference type="NCBI Taxonomy" id="1240727"/>
    <lineage>
        <taxon>Bacteria</taxon>
        <taxon>Pseudomonadati</taxon>
        <taxon>Bacteroidota</taxon>
        <taxon>Flavobacteriia</taxon>
        <taxon>Flavobacteriales</taxon>
        <taxon>Flavobacteriaceae</taxon>
        <taxon>Hwangdonia</taxon>
    </lineage>
</organism>
<evidence type="ECO:0000256" key="1">
    <source>
        <dbReference type="SAM" id="Phobius"/>
    </source>
</evidence>
<proteinExistence type="predicted"/>
<keyword evidence="1" id="KW-0812">Transmembrane</keyword>
<feature type="transmembrane region" description="Helical" evidence="1">
    <location>
        <begin position="39"/>
        <end position="62"/>
    </location>
</feature>
<feature type="transmembrane region" description="Helical" evidence="1">
    <location>
        <begin position="7"/>
        <end position="27"/>
    </location>
</feature>